<dbReference type="PROSITE" id="PS50931">
    <property type="entry name" value="HTH_LYSR"/>
    <property type="match status" value="1"/>
</dbReference>
<evidence type="ECO:0000256" key="1">
    <source>
        <dbReference type="ARBA" id="ARBA00009437"/>
    </source>
</evidence>
<feature type="domain" description="HTH lysR-type" evidence="5">
    <location>
        <begin position="1"/>
        <end position="58"/>
    </location>
</feature>
<dbReference type="SUPFAM" id="SSF53850">
    <property type="entry name" value="Periplasmic binding protein-like II"/>
    <property type="match status" value="1"/>
</dbReference>
<comment type="similarity">
    <text evidence="1">Belongs to the LysR transcriptional regulatory family.</text>
</comment>
<dbReference type="EMBL" id="JADKNH010000012">
    <property type="protein sequence ID" value="MBF4695050.1"/>
    <property type="molecule type" value="Genomic_DNA"/>
</dbReference>
<dbReference type="Proteomes" id="UP000614200">
    <property type="component" value="Unassembled WGS sequence"/>
</dbReference>
<evidence type="ECO:0000259" key="5">
    <source>
        <dbReference type="PROSITE" id="PS50931"/>
    </source>
</evidence>
<dbReference type="Gene3D" id="3.40.190.290">
    <property type="match status" value="1"/>
</dbReference>
<sequence length="301" mass="34453">MKMLQLCYFKALAENEHLTNTAKALYISPPALSAVVARLEEEIGVPLFDRVGRNIKLNENGKIFYKCVDSVLSTLENTCLELKKNNSEDKNSVNVAVSALTLWTDSMASFFYIHPEINISHAALKLDKLQDANYNNQFDFIITDLRDLPRNEWEHIVIIPDDRPVLVVNPEHPFAQKKHISLIEAKDEPFVALTKGYSSRRYFDEMFELAGFKPKIVSESDYPLRSQMIEKGYGITISTITGIQAAILKGFSFIEIDSPANVRTQTIFWKKGRKLSNAALIFRDYMIDYHKEHNILYPNNI</sequence>
<dbReference type="RefSeq" id="WP_194703288.1">
    <property type="nucleotide sequence ID" value="NZ_JADKNH010000012.1"/>
</dbReference>
<dbReference type="PANTHER" id="PTHR30419:SF28">
    <property type="entry name" value="HTH-TYPE TRANSCRIPTIONAL REGULATOR BSDA"/>
    <property type="match status" value="1"/>
</dbReference>
<reference evidence="6 7" key="1">
    <citation type="submission" date="2020-11" db="EMBL/GenBank/DDBJ databases">
        <title>Fusibacter basophilias sp. nov.</title>
        <authorList>
            <person name="Qiu D."/>
        </authorList>
    </citation>
    <scope>NUCLEOTIDE SEQUENCE [LARGE SCALE GENOMIC DNA]</scope>
    <source>
        <strain evidence="6 7">Q10-2</strain>
    </source>
</reference>
<evidence type="ECO:0000256" key="3">
    <source>
        <dbReference type="ARBA" id="ARBA00023125"/>
    </source>
</evidence>
<name>A0ABR9ZX67_9FIRM</name>
<protein>
    <submittedName>
        <fullName evidence="6">LysR family transcriptional regulator</fullName>
    </submittedName>
</protein>
<evidence type="ECO:0000256" key="4">
    <source>
        <dbReference type="ARBA" id="ARBA00023163"/>
    </source>
</evidence>
<dbReference type="InterPro" id="IPR000847">
    <property type="entry name" value="LysR_HTH_N"/>
</dbReference>
<gene>
    <name evidence="6" type="ORF">ISU02_18270</name>
</gene>
<dbReference type="InterPro" id="IPR036388">
    <property type="entry name" value="WH-like_DNA-bd_sf"/>
</dbReference>
<dbReference type="CDD" id="cd05466">
    <property type="entry name" value="PBP2_LTTR_substrate"/>
    <property type="match status" value="1"/>
</dbReference>
<keyword evidence="4" id="KW-0804">Transcription</keyword>
<dbReference type="InterPro" id="IPR050950">
    <property type="entry name" value="HTH-type_LysR_regulators"/>
</dbReference>
<dbReference type="InterPro" id="IPR005119">
    <property type="entry name" value="LysR_subst-bd"/>
</dbReference>
<evidence type="ECO:0000313" key="7">
    <source>
        <dbReference type="Proteomes" id="UP000614200"/>
    </source>
</evidence>
<evidence type="ECO:0000256" key="2">
    <source>
        <dbReference type="ARBA" id="ARBA00023015"/>
    </source>
</evidence>
<comment type="caution">
    <text evidence="6">The sequence shown here is derived from an EMBL/GenBank/DDBJ whole genome shotgun (WGS) entry which is preliminary data.</text>
</comment>
<accession>A0ABR9ZX67</accession>
<dbReference type="InterPro" id="IPR036390">
    <property type="entry name" value="WH_DNA-bd_sf"/>
</dbReference>
<organism evidence="6 7">
    <name type="scientific">Fusibacter ferrireducens</name>
    <dbReference type="NCBI Taxonomy" id="2785058"/>
    <lineage>
        <taxon>Bacteria</taxon>
        <taxon>Bacillati</taxon>
        <taxon>Bacillota</taxon>
        <taxon>Clostridia</taxon>
        <taxon>Eubacteriales</taxon>
        <taxon>Eubacteriales Family XII. Incertae Sedis</taxon>
        <taxon>Fusibacter</taxon>
    </lineage>
</organism>
<dbReference type="Gene3D" id="1.10.10.10">
    <property type="entry name" value="Winged helix-like DNA-binding domain superfamily/Winged helix DNA-binding domain"/>
    <property type="match status" value="1"/>
</dbReference>
<dbReference type="Pfam" id="PF03466">
    <property type="entry name" value="LysR_substrate"/>
    <property type="match status" value="1"/>
</dbReference>
<keyword evidence="2" id="KW-0805">Transcription regulation</keyword>
<dbReference type="PRINTS" id="PR00039">
    <property type="entry name" value="HTHLYSR"/>
</dbReference>
<proteinExistence type="inferred from homology"/>
<keyword evidence="3" id="KW-0238">DNA-binding</keyword>
<keyword evidence="7" id="KW-1185">Reference proteome</keyword>
<dbReference type="PANTHER" id="PTHR30419">
    <property type="entry name" value="HTH-TYPE TRANSCRIPTIONAL REGULATOR YBHD"/>
    <property type="match status" value="1"/>
</dbReference>
<dbReference type="SUPFAM" id="SSF46785">
    <property type="entry name" value="Winged helix' DNA-binding domain"/>
    <property type="match status" value="1"/>
</dbReference>
<dbReference type="Pfam" id="PF00126">
    <property type="entry name" value="HTH_1"/>
    <property type="match status" value="1"/>
</dbReference>
<evidence type="ECO:0000313" key="6">
    <source>
        <dbReference type="EMBL" id="MBF4695050.1"/>
    </source>
</evidence>